<dbReference type="Gramene" id="RZC57608">
    <property type="protein sequence ID" value="RZC57608"/>
    <property type="gene ID" value="C5167_004911"/>
</dbReference>
<dbReference type="SUPFAM" id="SSF56235">
    <property type="entry name" value="N-terminal nucleophile aminohydrolases (Ntn hydrolases)"/>
    <property type="match status" value="1"/>
</dbReference>
<protein>
    <submittedName>
        <fullName evidence="1">Uncharacterized protein</fullName>
    </submittedName>
</protein>
<dbReference type="InterPro" id="IPR029055">
    <property type="entry name" value="Ntn_hydrolases_N"/>
</dbReference>
<dbReference type="EMBL" id="CM010718">
    <property type="protein sequence ID" value="RZC57608.1"/>
    <property type="molecule type" value="Genomic_DNA"/>
</dbReference>
<dbReference type="STRING" id="3469.A0A4Y7JCT1"/>
<keyword evidence="2" id="KW-1185">Reference proteome</keyword>
<organism evidence="1 2">
    <name type="scientific">Papaver somniferum</name>
    <name type="common">Opium poppy</name>
    <dbReference type="NCBI Taxonomy" id="3469"/>
    <lineage>
        <taxon>Eukaryota</taxon>
        <taxon>Viridiplantae</taxon>
        <taxon>Streptophyta</taxon>
        <taxon>Embryophyta</taxon>
        <taxon>Tracheophyta</taxon>
        <taxon>Spermatophyta</taxon>
        <taxon>Magnoliopsida</taxon>
        <taxon>Ranunculales</taxon>
        <taxon>Papaveraceae</taxon>
        <taxon>Papaveroideae</taxon>
        <taxon>Papaver</taxon>
    </lineage>
</organism>
<proteinExistence type="predicted"/>
<dbReference type="GO" id="GO:0031416">
    <property type="term" value="C:NatB complex"/>
    <property type="evidence" value="ECO:0007669"/>
    <property type="project" value="TreeGrafter"/>
</dbReference>
<dbReference type="PANTHER" id="PTHR22767">
    <property type="entry name" value="N-TERMINAL ACETYLTRANSFERASE-RELATED"/>
    <property type="match status" value="1"/>
</dbReference>
<sequence length="582" mass="65778">MASSMLENSIQEAKDLMDSRQFIGALKFLKELESEYPSSALVLVLKALVHATLGDTKALSICLDAKEKIFTDKSVLPDVLNNFQTICQLPERSTRSFDVTDAWHRSILGLTLLDDLAITFYEYACAEVPHDLGLMMGLFQCYVRESLFVNQLMICLKMYKLSREDKFLMWAVFSIQLQVVSHLVKKHATTHNLDEPEALLVYVSVGKQQGKYDHAREVLSMLGTTLLICEVGRLATFKDKVMFLVFGHVWAQVYGVKGDMLLARLCDYAAAMEFLRQKSETCPEDWECFLRELGLLLEDDSQWYGATTDNQIHPPKVLACKLSQLSDEEFGTKLSEALNPKLANLPMEVHGYLNGKEYDWLDKATDEYLSRLGADTKVTLQVPQKFEELQLIHNLREQGSLTPALQVEVKKFLAGVDESSGFISDEESRYHGTSIALKTNRFIIVAADGKLTTKNNSRGLNLKADKVHGLDDMCVGICGSWKTLSNTVGVLKRRFRYVKNEKAKRPTILSNGNVHMDMSLDEAIRLVERALVYASLHDSCTGGWANIYVIEIGKPVRAMTRKRICTTLWRRHHLSLPEAFLI</sequence>
<evidence type="ECO:0000313" key="2">
    <source>
        <dbReference type="Proteomes" id="UP000316621"/>
    </source>
</evidence>
<dbReference type="AlphaFoldDB" id="A0A4Y7JCT1"/>
<evidence type="ECO:0000313" key="1">
    <source>
        <dbReference type="EMBL" id="RZC57608.1"/>
    </source>
</evidence>
<gene>
    <name evidence="1" type="ORF">C5167_004911</name>
</gene>
<dbReference type="PANTHER" id="PTHR22767:SF3">
    <property type="entry name" value="N-ALPHA-ACETYLTRANSFERASE 25, NATB AUXILIARY SUBUNIT"/>
    <property type="match status" value="1"/>
</dbReference>
<name>A0A4Y7JCT1_PAPSO</name>
<accession>A0A4Y7JCT1</accession>
<dbReference type="Proteomes" id="UP000316621">
    <property type="component" value="Chromosome 4"/>
</dbReference>
<reference evidence="1 2" key="1">
    <citation type="journal article" date="2018" name="Science">
        <title>The opium poppy genome and morphinan production.</title>
        <authorList>
            <person name="Guo L."/>
            <person name="Winzer T."/>
            <person name="Yang X."/>
            <person name="Li Y."/>
            <person name="Ning Z."/>
            <person name="He Z."/>
            <person name="Teodor R."/>
            <person name="Lu Y."/>
            <person name="Bowser T.A."/>
            <person name="Graham I.A."/>
            <person name="Ye K."/>
        </authorList>
    </citation>
    <scope>NUCLEOTIDE SEQUENCE [LARGE SCALE GENOMIC DNA]</scope>
    <source>
        <strain evidence="2">cv. HN1</strain>
        <tissue evidence="1">Leaves</tissue>
    </source>
</reference>